<dbReference type="Proteomes" id="UP000654345">
    <property type="component" value="Unassembled WGS sequence"/>
</dbReference>
<proteinExistence type="predicted"/>
<comment type="caution">
    <text evidence="3">The sequence shown here is derived from an EMBL/GenBank/DDBJ whole genome shotgun (WGS) entry which is preliminary data.</text>
</comment>
<dbReference type="SUPFAM" id="SSF50475">
    <property type="entry name" value="FMN-binding split barrel"/>
    <property type="match status" value="1"/>
</dbReference>
<protein>
    <recommendedName>
        <fullName evidence="2">Pyridoxamine 5'-phosphate oxidase N-terminal domain-containing protein</fullName>
    </recommendedName>
</protein>
<evidence type="ECO:0000259" key="2">
    <source>
        <dbReference type="Pfam" id="PF01243"/>
    </source>
</evidence>
<dbReference type="EMBL" id="BNJG01000002">
    <property type="protein sequence ID" value="GHO56529.1"/>
    <property type="molecule type" value="Genomic_DNA"/>
</dbReference>
<dbReference type="InterPro" id="IPR011576">
    <property type="entry name" value="Pyridox_Oxase_N"/>
</dbReference>
<accession>A0ABQ3UV13</accession>
<evidence type="ECO:0000256" key="1">
    <source>
        <dbReference type="ARBA" id="ARBA00023002"/>
    </source>
</evidence>
<evidence type="ECO:0000313" key="4">
    <source>
        <dbReference type="Proteomes" id="UP000654345"/>
    </source>
</evidence>
<dbReference type="Pfam" id="PF01243">
    <property type="entry name" value="PNPOx_N"/>
    <property type="match status" value="1"/>
</dbReference>
<dbReference type="PANTHER" id="PTHR35176">
    <property type="entry name" value="HEME OXYGENASE HI_0854-RELATED"/>
    <property type="match status" value="1"/>
</dbReference>
<gene>
    <name evidence="3" type="ORF">KSB_50040</name>
</gene>
<dbReference type="InterPro" id="IPR012349">
    <property type="entry name" value="Split_barrel_FMN-bd"/>
</dbReference>
<dbReference type="RefSeq" id="WP_201373010.1">
    <property type="nucleotide sequence ID" value="NZ_BNJG01000002.1"/>
</dbReference>
<dbReference type="InterPro" id="IPR052019">
    <property type="entry name" value="F420H2_bilvrd_red/Heme_oxyg"/>
</dbReference>
<feature type="domain" description="Pyridoxamine 5'-phosphate oxidase N-terminal" evidence="2">
    <location>
        <begin position="23"/>
        <end position="152"/>
    </location>
</feature>
<sequence length="167" mass="18797">MNEPITKIDPRFSDSDAVATSWDETRRVLETAEIFWISTVRADGRPHVTPLVAVWFDGAIYFCTGATEQKALNLRGNPHVILTTGCNHWDAGLDVVVEGDAVQLTDNDLLERLAEAWTTKWDGRWQYKVHNGVFQHEGSDTIPVFSVTPTKILAFAKGTFSHTRHQF</sequence>
<keyword evidence="4" id="KW-1185">Reference proteome</keyword>
<name>A0ABQ3UV13_9CHLR</name>
<keyword evidence="1" id="KW-0560">Oxidoreductase</keyword>
<reference evidence="3 4" key="1">
    <citation type="journal article" date="2021" name="Int. J. Syst. Evol. Microbiol.">
        <title>Reticulibacter mediterranei gen. nov., sp. nov., within the new family Reticulibacteraceae fam. nov., and Ktedonospora formicarum gen. nov., sp. nov., Ktedonobacter robiniae sp. nov., Dictyobacter formicarum sp. nov. and Dictyobacter arantiisoli sp. nov., belonging to the class Ktedonobacteria.</title>
        <authorList>
            <person name="Yabe S."/>
            <person name="Zheng Y."/>
            <person name="Wang C.M."/>
            <person name="Sakai Y."/>
            <person name="Abe K."/>
            <person name="Yokota A."/>
            <person name="Donadio S."/>
            <person name="Cavaletti L."/>
            <person name="Monciardini P."/>
        </authorList>
    </citation>
    <scope>NUCLEOTIDE SEQUENCE [LARGE SCALE GENOMIC DNA]</scope>
    <source>
        <strain evidence="3 4">SOSP1-30</strain>
    </source>
</reference>
<evidence type="ECO:0000313" key="3">
    <source>
        <dbReference type="EMBL" id="GHO56529.1"/>
    </source>
</evidence>
<dbReference type="Gene3D" id="2.30.110.10">
    <property type="entry name" value="Electron Transport, Fmn-binding Protein, Chain A"/>
    <property type="match status" value="1"/>
</dbReference>
<organism evidence="3 4">
    <name type="scientific">Ktedonobacter robiniae</name>
    <dbReference type="NCBI Taxonomy" id="2778365"/>
    <lineage>
        <taxon>Bacteria</taxon>
        <taxon>Bacillati</taxon>
        <taxon>Chloroflexota</taxon>
        <taxon>Ktedonobacteria</taxon>
        <taxon>Ktedonobacterales</taxon>
        <taxon>Ktedonobacteraceae</taxon>
        <taxon>Ktedonobacter</taxon>
    </lineage>
</organism>
<dbReference type="PANTHER" id="PTHR35176:SF4">
    <property type="entry name" value="PYRIDOXAMINE 5'-PHOSPHATE OXIDASE-RELATED FMN-BINDING"/>
    <property type="match status" value="1"/>
</dbReference>